<gene>
    <name evidence="1" type="ORF">ACFPYJ_08430</name>
</gene>
<evidence type="ECO:0000313" key="2">
    <source>
        <dbReference type="Proteomes" id="UP001596047"/>
    </source>
</evidence>
<organism evidence="1 2">
    <name type="scientific">Paenibacillus solisilvae</name>
    <dbReference type="NCBI Taxonomy" id="2486751"/>
    <lineage>
        <taxon>Bacteria</taxon>
        <taxon>Bacillati</taxon>
        <taxon>Bacillota</taxon>
        <taxon>Bacilli</taxon>
        <taxon>Bacillales</taxon>
        <taxon>Paenibacillaceae</taxon>
        <taxon>Paenibacillus</taxon>
    </lineage>
</organism>
<dbReference type="SUPFAM" id="SSF53850">
    <property type="entry name" value="Periplasmic binding protein-like II"/>
    <property type="match status" value="1"/>
</dbReference>
<accession>A0ABW0VTF3</accession>
<proteinExistence type="predicted"/>
<reference evidence="2" key="1">
    <citation type="journal article" date="2019" name="Int. J. Syst. Evol. Microbiol.">
        <title>The Global Catalogue of Microorganisms (GCM) 10K type strain sequencing project: providing services to taxonomists for standard genome sequencing and annotation.</title>
        <authorList>
            <consortium name="The Broad Institute Genomics Platform"/>
            <consortium name="The Broad Institute Genome Sequencing Center for Infectious Disease"/>
            <person name="Wu L."/>
            <person name="Ma J."/>
        </authorList>
    </citation>
    <scope>NUCLEOTIDE SEQUENCE [LARGE SCALE GENOMIC DNA]</scope>
    <source>
        <strain evidence="2">CGMCC 1.3240</strain>
    </source>
</reference>
<keyword evidence="2" id="KW-1185">Reference proteome</keyword>
<protein>
    <recommendedName>
        <fullName evidence="3">Extracellular solute-binding protein</fullName>
    </recommendedName>
</protein>
<dbReference type="RefSeq" id="WP_379187653.1">
    <property type="nucleotide sequence ID" value="NZ_JBHSOW010000030.1"/>
</dbReference>
<sequence>MDERSNEASWRKRRAGVRSFANFIAIPKASKNKERAMMFLDWVNANEENYTLVEHGVEGTD</sequence>
<dbReference type="Gene3D" id="3.40.190.10">
    <property type="entry name" value="Periplasmic binding protein-like II"/>
    <property type="match status" value="1"/>
</dbReference>
<name>A0ABW0VTF3_9BACL</name>
<evidence type="ECO:0000313" key="1">
    <source>
        <dbReference type="EMBL" id="MFC5649155.1"/>
    </source>
</evidence>
<dbReference type="Proteomes" id="UP001596047">
    <property type="component" value="Unassembled WGS sequence"/>
</dbReference>
<evidence type="ECO:0008006" key="3">
    <source>
        <dbReference type="Google" id="ProtNLM"/>
    </source>
</evidence>
<comment type="caution">
    <text evidence="1">The sequence shown here is derived from an EMBL/GenBank/DDBJ whole genome shotgun (WGS) entry which is preliminary data.</text>
</comment>
<dbReference type="EMBL" id="JBHSOW010000030">
    <property type="protein sequence ID" value="MFC5649155.1"/>
    <property type="molecule type" value="Genomic_DNA"/>
</dbReference>